<dbReference type="InterPro" id="IPR036850">
    <property type="entry name" value="NDK-like_dom_sf"/>
</dbReference>
<reference evidence="1 2" key="1">
    <citation type="submission" date="2019-10" db="EMBL/GenBank/DDBJ databases">
        <title>New genus of Silvanigrellaceae.</title>
        <authorList>
            <person name="Pitt A."/>
            <person name="Hahn M.W."/>
        </authorList>
    </citation>
    <scope>NUCLEOTIDE SEQUENCE [LARGE SCALE GENOMIC DNA]</scope>
    <source>
        <strain evidence="1 2">33A1-SZDP</strain>
    </source>
</reference>
<dbReference type="Proteomes" id="UP000442694">
    <property type="component" value="Unassembled WGS sequence"/>
</dbReference>
<keyword evidence="2" id="KW-1185">Reference proteome</keyword>
<protein>
    <recommendedName>
        <fullName evidence="3">Nucleoside diphosphate kinase</fullName>
    </recommendedName>
</protein>
<dbReference type="SUPFAM" id="SSF54919">
    <property type="entry name" value="Nucleoside diphosphate kinase, NDK"/>
    <property type="match status" value="1"/>
</dbReference>
<dbReference type="AlphaFoldDB" id="A0A833JCD1"/>
<evidence type="ECO:0000313" key="2">
    <source>
        <dbReference type="Proteomes" id="UP000442694"/>
    </source>
</evidence>
<proteinExistence type="predicted"/>
<organism evidence="1 2">
    <name type="scientific">Fluviispira multicolorata</name>
    <dbReference type="NCBI Taxonomy" id="2654512"/>
    <lineage>
        <taxon>Bacteria</taxon>
        <taxon>Pseudomonadati</taxon>
        <taxon>Bdellovibrionota</taxon>
        <taxon>Oligoflexia</taxon>
        <taxon>Silvanigrellales</taxon>
        <taxon>Silvanigrellaceae</taxon>
        <taxon>Fluviispira</taxon>
    </lineage>
</organism>
<dbReference type="EMBL" id="WFLN01000008">
    <property type="protein sequence ID" value="KAB8029193.1"/>
    <property type="molecule type" value="Genomic_DNA"/>
</dbReference>
<accession>A0A833JCD1</accession>
<dbReference type="RefSeq" id="WP_152213534.1">
    <property type="nucleotide sequence ID" value="NZ_WFLN01000008.1"/>
</dbReference>
<name>A0A833JCD1_9BACT</name>
<evidence type="ECO:0008006" key="3">
    <source>
        <dbReference type="Google" id="ProtNLM"/>
    </source>
</evidence>
<gene>
    <name evidence="1" type="ORF">GCL57_11695</name>
</gene>
<sequence>MAIKCNQIPSNKDWKFLSIFGSKKNYFTTETYFRESWFDGFSIFENNLTNKLVRTATVVFKPEAFSARRTSDIINLIEKYNFKATLAFKIKYNRHKIRETWRYQYSEATIDRMSLIDHLYCLGDSLIVFFEDTSIDIKIPASARLHKLKGASEERLRTDESLRSIIKIPNGVIRYFHIPDEPADIVREIGIMFDRPQRLNIFESLKTSKTHERSHIEKLICELESQHETNSFDLGSSWNRVLFAAQFTNDELKKQIFDLKRRVDNHDEIGWEDIFNTLSAAKCNIYDILTIASNVIKQDVDYEFHLIDGDALRGWDDRTFQHF</sequence>
<evidence type="ECO:0000313" key="1">
    <source>
        <dbReference type="EMBL" id="KAB8029193.1"/>
    </source>
</evidence>
<comment type="caution">
    <text evidence="1">The sequence shown here is derived from an EMBL/GenBank/DDBJ whole genome shotgun (WGS) entry which is preliminary data.</text>
</comment>
<dbReference type="Gene3D" id="3.30.70.141">
    <property type="entry name" value="Nucleoside diphosphate kinase-like domain"/>
    <property type="match status" value="1"/>
</dbReference>